<organism evidence="4 5">
    <name type="scientific">Exocentrus adspersus</name>
    <dbReference type="NCBI Taxonomy" id="1586481"/>
    <lineage>
        <taxon>Eukaryota</taxon>
        <taxon>Metazoa</taxon>
        <taxon>Ecdysozoa</taxon>
        <taxon>Arthropoda</taxon>
        <taxon>Hexapoda</taxon>
        <taxon>Insecta</taxon>
        <taxon>Pterygota</taxon>
        <taxon>Neoptera</taxon>
        <taxon>Endopterygota</taxon>
        <taxon>Coleoptera</taxon>
        <taxon>Polyphaga</taxon>
        <taxon>Cucujiformia</taxon>
        <taxon>Chrysomeloidea</taxon>
        <taxon>Cerambycidae</taxon>
        <taxon>Lamiinae</taxon>
        <taxon>Acanthocinini</taxon>
        <taxon>Exocentrus</taxon>
    </lineage>
</organism>
<keyword evidence="1" id="KW-1015">Disulfide bond</keyword>
<keyword evidence="5" id="KW-1185">Reference proteome</keyword>
<evidence type="ECO:0000259" key="3">
    <source>
        <dbReference type="PROSITE" id="PS50041"/>
    </source>
</evidence>
<keyword evidence="2" id="KW-0732">Signal</keyword>
<gene>
    <name evidence="4" type="ORF">NQ315_002977</name>
</gene>
<feature type="signal peptide" evidence="2">
    <location>
        <begin position="1"/>
        <end position="16"/>
    </location>
</feature>
<dbReference type="AlphaFoldDB" id="A0AAV8W445"/>
<dbReference type="Pfam" id="PF00059">
    <property type="entry name" value="Lectin_C"/>
    <property type="match status" value="2"/>
</dbReference>
<protein>
    <recommendedName>
        <fullName evidence="3">C-type lectin domain-containing protein</fullName>
    </recommendedName>
</protein>
<comment type="caution">
    <text evidence="4">The sequence shown here is derived from an EMBL/GenBank/DDBJ whole genome shotgun (WGS) entry which is preliminary data.</text>
</comment>
<dbReference type="InterPro" id="IPR018378">
    <property type="entry name" value="C-type_lectin_CS"/>
</dbReference>
<feature type="domain" description="C-type lectin" evidence="3">
    <location>
        <begin position="50"/>
        <end position="165"/>
    </location>
</feature>
<evidence type="ECO:0000313" key="4">
    <source>
        <dbReference type="EMBL" id="KAJ8921362.1"/>
    </source>
</evidence>
<sequence>MKYFFLVLFSFKSIFSLPTSDSLASEEWDSVFSQNDTSFIQLFHDGPKIYYFGYHCKATYFQAAQICQDIHMKLVSIESATENEILYKHIRDAGKSDIFWTSGSRLLDGNHWIWMSKGKPIDYSNWHPGNPDSQTEHCIAAFSSDTARLTWLDKDCLIHLSFICEKSAESKDTKDVKQAESEMEGLYHEHSVSPNIPLFHFKEKSYFIGRQFKVTFQEAMQLCQMINMNLVSITSNEENNRIHKYIRDTNSGEYFWTSGTRMIDGITWFWMSTARIIDYTNWYTGKPSGASHCILLMEQSDKGLFWINNNCMARYFYICEKPRKEKQHCRLEDNHVPLHRVYNLLSLYLEDLFRM</sequence>
<dbReference type="PANTHER" id="PTHR22803">
    <property type="entry name" value="MANNOSE, PHOSPHOLIPASE, LECTIN RECEPTOR RELATED"/>
    <property type="match status" value="1"/>
</dbReference>
<dbReference type="EMBL" id="JANEYG010000010">
    <property type="protein sequence ID" value="KAJ8921362.1"/>
    <property type="molecule type" value="Genomic_DNA"/>
</dbReference>
<proteinExistence type="predicted"/>
<dbReference type="SUPFAM" id="SSF56436">
    <property type="entry name" value="C-type lectin-like"/>
    <property type="match status" value="2"/>
</dbReference>
<feature type="chain" id="PRO_5043742853" description="C-type lectin domain-containing protein" evidence="2">
    <location>
        <begin position="17"/>
        <end position="355"/>
    </location>
</feature>
<dbReference type="InterPro" id="IPR016186">
    <property type="entry name" value="C-type_lectin-like/link_sf"/>
</dbReference>
<reference evidence="4 5" key="1">
    <citation type="journal article" date="2023" name="Insect Mol. Biol.">
        <title>Genome sequencing provides insights into the evolution of gene families encoding plant cell wall-degrading enzymes in longhorned beetles.</title>
        <authorList>
            <person name="Shin N.R."/>
            <person name="Okamura Y."/>
            <person name="Kirsch R."/>
            <person name="Pauchet Y."/>
        </authorList>
    </citation>
    <scope>NUCLEOTIDE SEQUENCE [LARGE SCALE GENOMIC DNA]</scope>
    <source>
        <strain evidence="4">EAD_L_NR</strain>
    </source>
</reference>
<dbReference type="InterPro" id="IPR001304">
    <property type="entry name" value="C-type_lectin-like"/>
</dbReference>
<accession>A0AAV8W445</accession>
<dbReference type="PROSITE" id="PS00615">
    <property type="entry name" value="C_TYPE_LECTIN_1"/>
    <property type="match status" value="2"/>
</dbReference>
<dbReference type="Proteomes" id="UP001159042">
    <property type="component" value="Unassembled WGS sequence"/>
</dbReference>
<dbReference type="InterPro" id="IPR050111">
    <property type="entry name" value="C-type_lectin/snaclec_domain"/>
</dbReference>
<evidence type="ECO:0000256" key="1">
    <source>
        <dbReference type="ARBA" id="ARBA00023157"/>
    </source>
</evidence>
<name>A0AAV8W445_9CUCU</name>
<evidence type="ECO:0000313" key="5">
    <source>
        <dbReference type="Proteomes" id="UP001159042"/>
    </source>
</evidence>
<dbReference type="SMART" id="SM00034">
    <property type="entry name" value="CLECT"/>
    <property type="match status" value="2"/>
</dbReference>
<dbReference type="CDD" id="cd00037">
    <property type="entry name" value="CLECT"/>
    <property type="match status" value="2"/>
</dbReference>
<evidence type="ECO:0000256" key="2">
    <source>
        <dbReference type="SAM" id="SignalP"/>
    </source>
</evidence>
<dbReference type="Gene3D" id="3.10.100.10">
    <property type="entry name" value="Mannose-Binding Protein A, subunit A"/>
    <property type="match status" value="2"/>
</dbReference>
<dbReference type="InterPro" id="IPR016187">
    <property type="entry name" value="CTDL_fold"/>
</dbReference>
<dbReference type="PROSITE" id="PS50041">
    <property type="entry name" value="C_TYPE_LECTIN_2"/>
    <property type="match status" value="2"/>
</dbReference>
<feature type="domain" description="C-type lectin" evidence="3">
    <location>
        <begin position="201"/>
        <end position="320"/>
    </location>
</feature>